<proteinExistence type="predicted"/>
<dbReference type="Proteomes" id="UP000297814">
    <property type="component" value="Unassembled WGS sequence"/>
</dbReference>
<sequence length="66" mass="7540">MAGCSANSKRNLQRFKEQSRITQASLEYNRKYLYPYVRRRVPETILVDQPNAPGLPDAPFSRGDAP</sequence>
<gene>
    <name evidence="1" type="ORF">BHYA_0051g00530</name>
</gene>
<evidence type="ECO:0000313" key="1">
    <source>
        <dbReference type="EMBL" id="TGO39612.1"/>
    </source>
</evidence>
<organism evidence="1 2">
    <name type="scientific">Botrytis hyacinthi</name>
    <dbReference type="NCBI Taxonomy" id="278943"/>
    <lineage>
        <taxon>Eukaryota</taxon>
        <taxon>Fungi</taxon>
        <taxon>Dikarya</taxon>
        <taxon>Ascomycota</taxon>
        <taxon>Pezizomycotina</taxon>
        <taxon>Leotiomycetes</taxon>
        <taxon>Helotiales</taxon>
        <taxon>Sclerotiniaceae</taxon>
        <taxon>Botrytis</taxon>
    </lineage>
</organism>
<evidence type="ECO:0000313" key="2">
    <source>
        <dbReference type="Proteomes" id="UP000297814"/>
    </source>
</evidence>
<protein>
    <submittedName>
        <fullName evidence="1">Uncharacterized protein</fullName>
    </submittedName>
</protein>
<keyword evidence="2" id="KW-1185">Reference proteome</keyword>
<dbReference type="EMBL" id="PQXK01000051">
    <property type="protein sequence ID" value="TGO39612.1"/>
    <property type="molecule type" value="Genomic_DNA"/>
</dbReference>
<dbReference type="AlphaFoldDB" id="A0A4Z1GW58"/>
<name>A0A4Z1GW58_9HELO</name>
<accession>A0A4Z1GW58</accession>
<comment type="caution">
    <text evidence="1">The sequence shown here is derived from an EMBL/GenBank/DDBJ whole genome shotgun (WGS) entry which is preliminary data.</text>
</comment>
<reference evidence="1 2" key="1">
    <citation type="submission" date="2017-12" db="EMBL/GenBank/DDBJ databases">
        <title>Comparative genomics of Botrytis spp.</title>
        <authorList>
            <person name="Valero-Jimenez C.A."/>
            <person name="Tapia P."/>
            <person name="Veloso J."/>
            <person name="Silva-Moreno E."/>
            <person name="Staats M."/>
            <person name="Valdes J.H."/>
            <person name="Van Kan J.A.L."/>
        </authorList>
    </citation>
    <scope>NUCLEOTIDE SEQUENCE [LARGE SCALE GENOMIC DNA]</scope>
    <source>
        <strain evidence="1 2">Bh0001</strain>
    </source>
</reference>